<feature type="region of interest" description="Disordered" evidence="2">
    <location>
        <begin position="506"/>
        <end position="526"/>
    </location>
</feature>
<dbReference type="InterPro" id="IPR029016">
    <property type="entry name" value="GAF-like_dom_sf"/>
</dbReference>
<dbReference type="AlphaFoldDB" id="A0A9Q3BP98"/>
<name>A0A9Q3BP98_9BASI</name>
<evidence type="ECO:0000313" key="4">
    <source>
        <dbReference type="EMBL" id="MBW0468375.1"/>
    </source>
</evidence>
<sequence>MARFNASPFGLLLPYSLFTTTSLQKAKKPSTRESQYFWDKAALTKAAGESRATNVLNQAESTLESNWLAPETPALSESEDETPARPTHKAVGRSKKHKRFSRLRHIAFRAFVPKEGSTQNSTVVSTEVIAKSTSTIPKSGDRASARLTIFNSWKIKSKGNKAEIKKMIAVVKTRISSASPVEEHPKTWDDYHRFYASECIDILNPPIPPTEPSKDPAKPTPYHSRLYLPPVPANEKIRQLMVNRFGFFGKAHFDLSEQGAENSKKRLELGDQLMAEGKAPTSLETSWQQCSSISSMSTADNMSQIPDPEALLEDVRAGNLPPETLEQHPVFRKIVQECREIFGTAISMLSVMDEGRQVFLAESGLGGMREVAREISFCAHTLLSGRKGFAILDTHKDWRFENGPLVQNYGSRFYAGVPLMAPNLDGSAEAEEDLLPLGTLCVVDVNPRDSFGIEERKKLVYMAEFARREIEKWYKKKMELKLKQLDEGHQRWIEELKQVMSVQSGEEANHSEVLSDPQPQQGNLSPFASLSQRLGRSRSSISVSSSLRKSSLFSSESPQLNIPGPSLFEDVKTAVKPKIQKVFDLATKLVAESLDLSLVYLLAVSPNGDSGEIGRTVVLSGYNLPSPFPVFDVGLHLRALRAPEGGLLYQNPTAEEAEEAALTPRPPPSSDDNADIPKAETYASAVLVAVGSERGKSGGGFVMAGFTTDPKRVFGEEDVSYINQFSQALVKYTSKLKL</sequence>
<accession>A0A9Q3BP98</accession>
<dbReference type="SUPFAM" id="SSF55781">
    <property type="entry name" value="GAF domain-like"/>
    <property type="match status" value="1"/>
</dbReference>
<dbReference type="OrthoDB" id="21225at2759"/>
<dbReference type="InterPro" id="IPR003018">
    <property type="entry name" value="GAF"/>
</dbReference>
<evidence type="ECO:0000256" key="1">
    <source>
        <dbReference type="SAM" id="Coils"/>
    </source>
</evidence>
<dbReference type="PANTHER" id="PTHR43102:SF2">
    <property type="entry name" value="GAF DOMAIN-CONTAINING PROTEIN"/>
    <property type="match status" value="1"/>
</dbReference>
<feature type="region of interest" description="Disordered" evidence="2">
    <location>
        <begin position="655"/>
        <end position="676"/>
    </location>
</feature>
<dbReference type="Proteomes" id="UP000765509">
    <property type="component" value="Unassembled WGS sequence"/>
</dbReference>
<reference evidence="4" key="1">
    <citation type="submission" date="2021-03" db="EMBL/GenBank/DDBJ databases">
        <title>Draft genome sequence of rust myrtle Austropuccinia psidii MF-1, a brazilian biotype.</title>
        <authorList>
            <person name="Quecine M.C."/>
            <person name="Pachon D.M.R."/>
            <person name="Bonatelli M.L."/>
            <person name="Correr F.H."/>
            <person name="Franceschini L.M."/>
            <person name="Leite T.F."/>
            <person name="Margarido G.R.A."/>
            <person name="Almeida C.A."/>
            <person name="Ferrarezi J.A."/>
            <person name="Labate C.A."/>
        </authorList>
    </citation>
    <scope>NUCLEOTIDE SEQUENCE</scope>
    <source>
        <strain evidence="4">MF-1</strain>
    </source>
</reference>
<comment type="caution">
    <text evidence="4">The sequence shown here is derived from an EMBL/GenBank/DDBJ whole genome shotgun (WGS) entry which is preliminary data.</text>
</comment>
<proteinExistence type="predicted"/>
<feature type="coiled-coil region" evidence="1">
    <location>
        <begin position="463"/>
        <end position="495"/>
    </location>
</feature>
<dbReference type="Pfam" id="PF01590">
    <property type="entry name" value="GAF"/>
    <property type="match status" value="1"/>
</dbReference>
<gene>
    <name evidence="4" type="ORF">O181_008090</name>
</gene>
<feature type="compositionally biased region" description="Basic residues" evidence="2">
    <location>
        <begin position="86"/>
        <end position="97"/>
    </location>
</feature>
<protein>
    <recommendedName>
        <fullName evidence="3">GAF domain-containing protein</fullName>
    </recommendedName>
</protein>
<keyword evidence="1" id="KW-0175">Coiled coil</keyword>
<evidence type="ECO:0000313" key="5">
    <source>
        <dbReference type="Proteomes" id="UP000765509"/>
    </source>
</evidence>
<feature type="domain" description="GAF" evidence="3">
    <location>
        <begin position="329"/>
        <end position="465"/>
    </location>
</feature>
<dbReference type="PANTHER" id="PTHR43102">
    <property type="entry name" value="SLR1143 PROTEIN"/>
    <property type="match status" value="1"/>
</dbReference>
<feature type="compositionally biased region" description="Polar residues" evidence="2">
    <location>
        <begin position="517"/>
        <end position="526"/>
    </location>
</feature>
<evidence type="ECO:0000259" key="3">
    <source>
        <dbReference type="Pfam" id="PF01590"/>
    </source>
</evidence>
<keyword evidence="5" id="KW-1185">Reference proteome</keyword>
<dbReference type="Gene3D" id="3.30.450.40">
    <property type="match status" value="1"/>
</dbReference>
<organism evidence="4 5">
    <name type="scientific">Austropuccinia psidii MF-1</name>
    <dbReference type="NCBI Taxonomy" id="1389203"/>
    <lineage>
        <taxon>Eukaryota</taxon>
        <taxon>Fungi</taxon>
        <taxon>Dikarya</taxon>
        <taxon>Basidiomycota</taxon>
        <taxon>Pucciniomycotina</taxon>
        <taxon>Pucciniomycetes</taxon>
        <taxon>Pucciniales</taxon>
        <taxon>Sphaerophragmiaceae</taxon>
        <taxon>Austropuccinia</taxon>
    </lineage>
</organism>
<evidence type="ECO:0000256" key="2">
    <source>
        <dbReference type="SAM" id="MobiDB-lite"/>
    </source>
</evidence>
<feature type="region of interest" description="Disordered" evidence="2">
    <location>
        <begin position="72"/>
        <end position="97"/>
    </location>
</feature>
<dbReference type="EMBL" id="AVOT02001849">
    <property type="protein sequence ID" value="MBW0468375.1"/>
    <property type="molecule type" value="Genomic_DNA"/>
</dbReference>